<feature type="region of interest" description="Disordered" evidence="1">
    <location>
        <begin position="290"/>
        <end position="365"/>
    </location>
</feature>
<evidence type="ECO:0000313" key="4">
    <source>
        <dbReference type="Proteomes" id="UP000316726"/>
    </source>
</evidence>
<dbReference type="AlphaFoldDB" id="A0A5B8MED7"/>
<evidence type="ECO:0000313" key="3">
    <source>
        <dbReference type="EMBL" id="QDZ18611.1"/>
    </source>
</evidence>
<feature type="region of interest" description="Disordered" evidence="1">
    <location>
        <begin position="152"/>
        <end position="178"/>
    </location>
</feature>
<feature type="compositionally biased region" description="Acidic residues" evidence="1">
    <location>
        <begin position="221"/>
        <end position="232"/>
    </location>
</feature>
<keyword evidence="4" id="KW-1185">Reference proteome</keyword>
<protein>
    <recommendedName>
        <fullName evidence="2">PABC domain-containing protein</fullName>
    </recommendedName>
</protein>
<gene>
    <name evidence="3" type="ORF">A3770_02p11290</name>
</gene>
<evidence type="ECO:0000256" key="1">
    <source>
        <dbReference type="SAM" id="MobiDB-lite"/>
    </source>
</evidence>
<sequence>MGGDTKNGRGGRGKIPRGLGNAKTAEDILKGSGKRKGKKKGEEVPSIEGQPGVARTEDGKFYVISNGHLVQALVQAGKEEAEEAQVVGEFIYPYIEHWSGLCGAKSVAPNLTGMLLEMDLGDLLHLTEDLNALNAKLYEAFVVLQQAGKVPPSASTSQAPAVPQKSPPAQSKRQGGRAWGKVDLRAEAKAFRHISGDWPTLPTDSAERAHYETRGKRGGGNDEEEEISDYESDYSNYSDTEKRVILGDDLLGYEAEGLEFFELEQDGEEEDLEAEDLEKERLLGALQAQSKRETTTAVPAAAPVPARKPVGNVRIKKKAGEEAAQEQAKEAPEDAQDAPEEPEPAVDMSSNIDSLISELDELKSK</sequence>
<dbReference type="Proteomes" id="UP000316726">
    <property type="component" value="Chromosome 2"/>
</dbReference>
<proteinExistence type="predicted"/>
<dbReference type="SMART" id="SM00517">
    <property type="entry name" value="PolyA"/>
    <property type="match status" value="1"/>
</dbReference>
<feature type="region of interest" description="Disordered" evidence="1">
    <location>
        <begin position="1"/>
        <end position="53"/>
    </location>
</feature>
<dbReference type="InterPro" id="IPR002004">
    <property type="entry name" value="PABP_HYD_C"/>
</dbReference>
<dbReference type="GO" id="GO:0003723">
    <property type="term" value="F:RNA binding"/>
    <property type="evidence" value="ECO:0007669"/>
    <property type="project" value="InterPro"/>
</dbReference>
<dbReference type="Pfam" id="PF00658">
    <property type="entry name" value="MLLE"/>
    <property type="match status" value="1"/>
</dbReference>
<feature type="domain" description="PABC" evidence="2">
    <location>
        <begin position="67"/>
        <end position="149"/>
    </location>
</feature>
<name>A0A5B8MED7_9CHLO</name>
<evidence type="ECO:0000259" key="2">
    <source>
        <dbReference type="PROSITE" id="PS51309"/>
    </source>
</evidence>
<organism evidence="3 4">
    <name type="scientific">Chloropicon primus</name>
    <dbReference type="NCBI Taxonomy" id="1764295"/>
    <lineage>
        <taxon>Eukaryota</taxon>
        <taxon>Viridiplantae</taxon>
        <taxon>Chlorophyta</taxon>
        <taxon>Chloropicophyceae</taxon>
        <taxon>Chloropicales</taxon>
        <taxon>Chloropicaceae</taxon>
        <taxon>Chloropicon</taxon>
    </lineage>
</organism>
<dbReference type="SUPFAM" id="SSF63570">
    <property type="entry name" value="PABC (PABP) domain"/>
    <property type="match status" value="1"/>
</dbReference>
<feature type="region of interest" description="Disordered" evidence="1">
    <location>
        <begin position="195"/>
        <end position="234"/>
    </location>
</feature>
<feature type="compositionally biased region" description="Basic and acidic residues" evidence="1">
    <location>
        <begin position="205"/>
        <end position="215"/>
    </location>
</feature>
<feature type="compositionally biased region" description="Acidic residues" evidence="1">
    <location>
        <begin position="333"/>
        <end position="344"/>
    </location>
</feature>
<dbReference type="STRING" id="1764295.A0A5B8MED7"/>
<reference evidence="3 4" key="1">
    <citation type="submission" date="2018-07" db="EMBL/GenBank/DDBJ databases">
        <title>The complete nuclear genome of the prasinophyte Chloropicon primus (CCMP1205).</title>
        <authorList>
            <person name="Pombert J.-F."/>
            <person name="Otis C."/>
            <person name="Turmel M."/>
            <person name="Lemieux C."/>
        </authorList>
    </citation>
    <scope>NUCLEOTIDE SEQUENCE [LARGE SCALE GENOMIC DNA]</scope>
    <source>
        <strain evidence="3 4">CCMP1205</strain>
    </source>
</reference>
<dbReference type="EMBL" id="CP031035">
    <property type="protein sequence ID" value="QDZ18611.1"/>
    <property type="molecule type" value="Genomic_DNA"/>
</dbReference>
<dbReference type="PROSITE" id="PS51309">
    <property type="entry name" value="PABC"/>
    <property type="match status" value="1"/>
</dbReference>
<accession>A0A5B8MED7</accession>
<dbReference type="InterPro" id="IPR036053">
    <property type="entry name" value="PABP-dom"/>
</dbReference>
<feature type="compositionally biased region" description="Low complexity" evidence="1">
    <location>
        <begin position="295"/>
        <end position="305"/>
    </location>
</feature>
<dbReference type="Gene3D" id="1.10.1900.10">
    <property type="entry name" value="c-terminal domain of poly(a) binding protein"/>
    <property type="match status" value="1"/>
</dbReference>